<feature type="site" description="Important for serine binding" evidence="8">
    <location>
        <position position="398"/>
    </location>
</feature>
<keyword evidence="5 9" id="KW-0067">ATP-binding</keyword>
<dbReference type="Pfam" id="PF00587">
    <property type="entry name" value="tRNA-synt_2b"/>
    <property type="match status" value="1"/>
</dbReference>
<feature type="binding site" evidence="8">
    <location>
        <position position="271"/>
    </location>
    <ligand>
        <name>L-serine</name>
        <dbReference type="ChEBI" id="CHEBI:33384"/>
    </ligand>
</feature>
<evidence type="ECO:0000256" key="9">
    <source>
        <dbReference type="PIRSR" id="PIRSR001529-2"/>
    </source>
</evidence>
<gene>
    <name evidence="11" type="ORF">B4U80_06331</name>
</gene>
<dbReference type="PROSITE" id="PS50862">
    <property type="entry name" value="AA_TRNA_LIGASE_II"/>
    <property type="match status" value="1"/>
</dbReference>
<evidence type="ECO:0000313" key="11">
    <source>
        <dbReference type="EMBL" id="RWS24153.1"/>
    </source>
</evidence>
<dbReference type="OrthoDB" id="10264585at2759"/>
<dbReference type="GO" id="GO:0006434">
    <property type="term" value="P:seryl-tRNA aminoacylation"/>
    <property type="evidence" value="ECO:0007669"/>
    <property type="project" value="InterPro"/>
</dbReference>
<dbReference type="InterPro" id="IPR002317">
    <property type="entry name" value="Ser-tRNA-ligase_type_1"/>
</dbReference>
<dbReference type="PRINTS" id="PR00981">
    <property type="entry name" value="TRNASYNTHSER"/>
</dbReference>
<dbReference type="VEuPathDB" id="VectorBase:LDEU007887"/>
<evidence type="ECO:0000256" key="4">
    <source>
        <dbReference type="ARBA" id="ARBA00022741"/>
    </source>
</evidence>
<name>A0A443S9E4_9ACAR</name>
<dbReference type="AlphaFoldDB" id="A0A443S9E4"/>
<keyword evidence="3" id="KW-0436">Ligase</keyword>
<keyword evidence="4" id="KW-0547">Nucleotide-binding</keyword>
<evidence type="ECO:0000256" key="1">
    <source>
        <dbReference type="ARBA" id="ARBA00010728"/>
    </source>
</evidence>
<dbReference type="GO" id="GO:0005524">
    <property type="term" value="F:ATP binding"/>
    <property type="evidence" value="ECO:0007669"/>
    <property type="project" value="UniProtKB-KW"/>
</dbReference>
<evidence type="ECO:0000256" key="6">
    <source>
        <dbReference type="ARBA" id="ARBA00023146"/>
    </source>
</evidence>
<feature type="domain" description="Aminoacyl-transfer RNA synthetases class-II family profile" evidence="10">
    <location>
        <begin position="173"/>
        <end position="422"/>
    </location>
</feature>
<evidence type="ECO:0000256" key="7">
    <source>
        <dbReference type="ARBA" id="ARBA00031113"/>
    </source>
</evidence>
<dbReference type="InterPro" id="IPR006195">
    <property type="entry name" value="aa-tRNA-synth_II"/>
</dbReference>
<dbReference type="Proteomes" id="UP000288716">
    <property type="component" value="Unassembled WGS sequence"/>
</dbReference>
<feature type="binding site" evidence="8">
    <location>
        <position position="291"/>
    </location>
    <ligand>
        <name>L-serine</name>
        <dbReference type="ChEBI" id="CHEBI:33384"/>
    </ligand>
</feature>
<sequence length="441" mass="50963">MCSNYLRHGVLKLQKAISSRRFIGLSTLQNWQTLLATENYETQYWLNESNFDEIIHNLELRSKESTNTILEEIRKSNDIRNVLEKHIHKLPNKLNEKWLQFTSEEVKKLTDKQLTVKIFGDEKGFRIKVKRAESLLKGMGLCFDQAHANIALVGGPKSYVLVGDAARLQHAIVEWAMTELIVKFQFIPVSVPHIVREEVVEGCGFDPKGLRTQVYKLRGTYENQVTADDESDNLPCLIGTSEIPIAALHMGHTFDSTELPKKYCCLSRCYRSETHEGDMNLYRVHYFTKVEMFAITEKGQSMQMLQHFLDIQEYLYSQLGILCRVLDMPPHELGSPAARKFDIEAWMPYKRFCGEISSASDCTDYQSRRFNIKYRKMEPNYETNEPFKIEFVSTVNGTAVALPRLLIPLIEYNQKEKQFIIPEVLRSYMDGKSTLEPSPFS</sequence>
<dbReference type="GO" id="GO:0004828">
    <property type="term" value="F:serine-tRNA ligase activity"/>
    <property type="evidence" value="ECO:0007669"/>
    <property type="project" value="UniProtKB-EC"/>
</dbReference>
<dbReference type="PANTHER" id="PTHR11778">
    <property type="entry name" value="SERYL-TRNA SYNTHETASE"/>
    <property type="match status" value="1"/>
</dbReference>
<feature type="binding site" evidence="9">
    <location>
        <begin position="355"/>
        <end position="358"/>
    </location>
    <ligand>
        <name>ATP</name>
        <dbReference type="ChEBI" id="CHEBI:30616"/>
    </ligand>
</feature>
<comment type="caution">
    <text evidence="11">The sequence shown here is derived from an EMBL/GenBank/DDBJ whole genome shotgun (WGS) entry which is preliminary data.</text>
</comment>
<protein>
    <recommendedName>
        <fullName evidence="2">serine--tRNA ligase</fullName>
        <ecNumber evidence="2">6.1.1.11</ecNumber>
    </recommendedName>
    <alternativeName>
        <fullName evidence="7">Seryl-tRNA synthetase</fullName>
    </alternativeName>
</protein>
<evidence type="ECO:0000256" key="3">
    <source>
        <dbReference type="ARBA" id="ARBA00022598"/>
    </source>
</evidence>
<evidence type="ECO:0000256" key="5">
    <source>
        <dbReference type="ARBA" id="ARBA00022840"/>
    </source>
</evidence>
<dbReference type="EMBL" id="NCKV01005293">
    <property type="protein sequence ID" value="RWS24153.1"/>
    <property type="molecule type" value="Genomic_DNA"/>
</dbReference>
<evidence type="ECO:0000256" key="2">
    <source>
        <dbReference type="ARBA" id="ARBA00012840"/>
    </source>
</evidence>
<dbReference type="InterPro" id="IPR045864">
    <property type="entry name" value="aa-tRNA-synth_II/BPL/LPL"/>
</dbReference>
<reference evidence="11 12" key="1">
    <citation type="journal article" date="2018" name="Gigascience">
        <title>Genomes of trombidid mites reveal novel predicted allergens and laterally-transferred genes associated with secondary metabolism.</title>
        <authorList>
            <person name="Dong X."/>
            <person name="Chaisiri K."/>
            <person name="Xia D."/>
            <person name="Armstrong S.D."/>
            <person name="Fang Y."/>
            <person name="Donnelly M.J."/>
            <person name="Kadowaki T."/>
            <person name="McGarry J.W."/>
            <person name="Darby A.C."/>
            <person name="Makepeace B.L."/>
        </authorList>
    </citation>
    <scope>NUCLEOTIDE SEQUENCE [LARGE SCALE GENOMIC DNA]</scope>
    <source>
        <strain evidence="11">UoL-UT</strain>
    </source>
</reference>
<dbReference type="EC" id="6.1.1.11" evidence="2"/>
<feature type="binding site" evidence="9">
    <location>
        <begin position="271"/>
        <end position="273"/>
    </location>
    <ligand>
        <name>ATP</name>
        <dbReference type="ChEBI" id="CHEBI:30616"/>
    </ligand>
</feature>
<comment type="similarity">
    <text evidence="1">Belongs to the class-II aminoacyl-tRNA synthetase family. Type-1 seryl-tRNA synthetase subfamily.</text>
</comment>
<dbReference type="InterPro" id="IPR002314">
    <property type="entry name" value="aa-tRNA-synt_IIb"/>
</dbReference>
<feature type="binding site" evidence="9">
    <location>
        <begin position="284"/>
        <end position="287"/>
    </location>
    <ligand>
        <name>ATP</name>
        <dbReference type="ChEBI" id="CHEBI:30616"/>
    </ligand>
</feature>
<evidence type="ECO:0000256" key="8">
    <source>
        <dbReference type="PIRSR" id="PIRSR001529-1"/>
    </source>
</evidence>
<evidence type="ECO:0000313" key="12">
    <source>
        <dbReference type="Proteomes" id="UP000288716"/>
    </source>
</evidence>
<dbReference type="Gene3D" id="3.30.930.10">
    <property type="entry name" value="Bira Bifunctional Protein, Domain 2"/>
    <property type="match status" value="1"/>
</dbReference>
<feature type="binding site" evidence="8">
    <location>
        <position position="240"/>
    </location>
    <ligand>
        <name>L-serine</name>
        <dbReference type="ChEBI" id="CHEBI:33384"/>
    </ligand>
</feature>
<keyword evidence="12" id="KW-1185">Reference proteome</keyword>
<dbReference type="SUPFAM" id="SSF55681">
    <property type="entry name" value="Class II aaRS and biotin synthetases"/>
    <property type="match status" value="1"/>
</dbReference>
<proteinExistence type="inferred from homology"/>
<evidence type="ECO:0000259" key="10">
    <source>
        <dbReference type="PROSITE" id="PS50862"/>
    </source>
</evidence>
<dbReference type="PIRSF" id="PIRSF001529">
    <property type="entry name" value="Ser-tRNA-synth_IIa"/>
    <property type="match status" value="1"/>
</dbReference>
<organism evidence="11 12">
    <name type="scientific">Leptotrombidium deliense</name>
    <dbReference type="NCBI Taxonomy" id="299467"/>
    <lineage>
        <taxon>Eukaryota</taxon>
        <taxon>Metazoa</taxon>
        <taxon>Ecdysozoa</taxon>
        <taxon>Arthropoda</taxon>
        <taxon>Chelicerata</taxon>
        <taxon>Arachnida</taxon>
        <taxon>Acari</taxon>
        <taxon>Acariformes</taxon>
        <taxon>Trombidiformes</taxon>
        <taxon>Prostigmata</taxon>
        <taxon>Anystina</taxon>
        <taxon>Parasitengona</taxon>
        <taxon>Trombiculoidea</taxon>
        <taxon>Trombiculidae</taxon>
        <taxon>Leptotrombidium</taxon>
    </lineage>
</organism>
<dbReference type="STRING" id="299467.A0A443S9E4"/>
<feature type="binding site" evidence="8">
    <location>
        <position position="396"/>
    </location>
    <ligand>
        <name>L-serine</name>
        <dbReference type="ChEBI" id="CHEBI:33384"/>
    </ligand>
</feature>
<accession>A0A443S9E4</accession>
<keyword evidence="6" id="KW-0030">Aminoacyl-tRNA synthetase</keyword>